<evidence type="ECO:0000313" key="1">
    <source>
        <dbReference type="EMBL" id="WDI31351.1"/>
    </source>
</evidence>
<name>A0AAE9ZBT9_9PROT</name>
<dbReference type="Proteomes" id="UP001214043">
    <property type="component" value="Chromosome"/>
</dbReference>
<sequence>MIDDPLETARLLIPDEVAIRENISGTAKRFAYYTSAETALRILQNKEIWMRNTACMNDYGEISYGTNLLVRAFNSEAGNSFRAAINELDHTIADKVLNDIDKWLKAFPLTTYVVCVSEHENSENELGRLSMWRAYGGGSGVALIFRGDPFTAETDDLGAYSFPVRYAGEAEVSAQVMSLARRIHDNAKVLANHDKSDIIFYLRTTLISWILCTKHAAFREEREWRVVHSPALGPPEGLDTEIVSVHGIPQRIYKIPLKMTTGEIPIDLSPTAILEGILIGPTYFPMVSYEAFGEVLREIGFENPYERIRLTNIPLRQEA</sequence>
<gene>
    <name evidence="1" type="ORF">PUV54_15485</name>
</gene>
<reference evidence="1" key="1">
    <citation type="submission" date="2023-02" db="EMBL/GenBank/DDBJ databases">
        <title>Genome sequence of Hyphococcus flavus.</title>
        <authorList>
            <person name="Rong J.-C."/>
            <person name="Zhao Q."/>
            <person name="Yi M."/>
            <person name="Wu J.-Y."/>
        </authorList>
    </citation>
    <scope>NUCLEOTIDE SEQUENCE</scope>
    <source>
        <strain evidence="1">MCCC 1K03223</strain>
    </source>
</reference>
<protein>
    <submittedName>
        <fullName evidence="1">DUF2971 domain-containing protein</fullName>
    </submittedName>
</protein>
<dbReference type="AlphaFoldDB" id="A0AAE9ZBT9"/>
<organism evidence="1 2">
    <name type="scientific">Hyphococcus flavus</name>
    <dbReference type="NCBI Taxonomy" id="1866326"/>
    <lineage>
        <taxon>Bacteria</taxon>
        <taxon>Pseudomonadati</taxon>
        <taxon>Pseudomonadota</taxon>
        <taxon>Alphaproteobacteria</taxon>
        <taxon>Parvularculales</taxon>
        <taxon>Parvularculaceae</taxon>
        <taxon>Hyphococcus</taxon>
    </lineage>
</organism>
<dbReference type="KEGG" id="hfl:PUV54_15485"/>
<keyword evidence="2" id="KW-1185">Reference proteome</keyword>
<dbReference type="RefSeq" id="WP_274493240.1">
    <property type="nucleotide sequence ID" value="NZ_CP118166.1"/>
</dbReference>
<accession>A0AAE9ZBT9</accession>
<dbReference type="InterPro" id="IPR021352">
    <property type="entry name" value="DUF2971"/>
</dbReference>
<dbReference type="Pfam" id="PF11185">
    <property type="entry name" value="DUF2971"/>
    <property type="match status" value="1"/>
</dbReference>
<dbReference type="EMBL" id="CP118166">
    <property type="protein sequence ID" value="WDI31351.1"/>
    <property type="molecule type" value="Genomic_DNA"/>
</dbReference>
<evidence type="ECO:0000313" key="2">
    <source>
        <dbReference type="Proteomes" id="UP001214043"/>
    </source>
</evidence>
<proteinExistence type="predicted"/>